<feature type="domain" description="Methyltransferase" evidence="10">
    <location>
        <begin position="85"/>
        <end position="180"/>
    </location>
</feature>
<dbReference type="SUPFAM" id="SSF53335">
    <property type="entry name" value="S-adenosyl-L-methionine-dependent methyltransferases"/>
    <property type="match status" value="1"/>
</dbReference>
<feature type="compositionally biased region" description="Polar residues" evidence="9">
    <location>
        <begin position="1"/>
        <end position="10"/>
    </location>
</feature>
<keyword evidence="12" id="KW-1185">Reference proteome</keyword>
<evidence type="ECO:0000256" key="1">
    <source>
        <dbReference type="ARBA" id="ARBA00004969"/>
    </source>
</evidence>
<gene>
    <name evidence="11" type="ORF">AJ79_03824</name>
</gene>
<evidence type="ECO:0000256" key="9">
    <source>
        <dbReference type="SAM" id="MobiDB-lite"/>
    </source>
</evidence>
<evidence type="ECO:0000259" key="10">
    <source>
        <dbReference type="Pfam" id="PF13649"/>
    </source>
</evidence>
<reference evidence="11 12" key="1">
    <citation type="submission" date="2017-10" db="EMBL/GenBank/DDBJ databases">
        <title>Comparative genomics in systemic dimorphic fungi from Ajellomycetaceae.</title>
        <authorList>
            <person name="Munoz J.F."/>
            <person name="Mcewen J.G."/>
            <person name="Clay O.K."/>
            <person name="Cuomo C.A."/>
        </authorList>
    </citation>
    <scope>NUCLEOTIDE SEQUENCE [LARGE SCALE GENOMIC DNA]</scope>
    <source>
        <strain evidence="11 12">UAMH5409</strain>
    </source>
</reference>
<dbReference type="AlphaFoldDB" id="A0A2B7XXA3"/>
<organism evidence="11 12">
    <name type="scientific">Helicocarpus griseus UAMH5409</name>
    <dbReference type="NCBI Taxonomy" id="1447875"/>
    <lineage>
        <taxon>Eukaryota</taxon>
        <taxon>Fungi</taxon>
        <taxon>Dikarya</taxon>
        <taxon>Ascomycota</taxon>
        <taxon>Pezizomycotina</taxon>
        <taxon>Eurotiomycetes</taxon>
        <taxon>Eurotiomycetidae</taxon>
        <taxon>Onygenales</taxon>
        <taxon>Ajellomycetaceae</taxon>
        <taxon>Helicocarpus</taxon>
    </lineage>
</organism>
<comment type="catalytic activity">
    <reaction evidence="8">
        <text>N-methylethanolamine phosphate + S-adenosyl-L-methionine = N,N-dimethylethanolamine phosphate + S-adenosyl-L-homocysteine + H(+)</text>
        <dbReference type="Rhea" id="RHEA:25321"/>
        <dbReference type="ChEBI" id="CHEBI:15378"/>
        <dbReference type="ChEBI" id="CHEBI:57781"/>
        <dbReference type="ChEBI" id="CHEBI:57856"/>
        <dbReference type="ChEBI" id="CHEBI:58641"/>
        <dbReference type="ChEBI" id="CHEBI:59789"/>
        <dbReference type="EC" id="2.1.1.103"/>
    </reaction>
    <physiologicalReaction direction="left-to-right" evidence="8">
        <dbReference type="Rhea" id="RHEA:25322"/>
    </physiologicalReaction>
</comment>
<evidence type="ECO:0000256" key="3">
    <source>
        <dbReference type="ARBA" id="ARBA00022603"/>
    </source>
</evidence>
<dbReference type="Proteomes" id="UP000223968">
    <property type="component" value="Unassembled WGS sequence"/>
</dbReference>
<comment type="catalytic activity">
    <reaction evidence="6">
        <text>N,N-dimethylethanolamine phosphate + S-adenosyl-L-methionine = phosphocholine + S-adenosyl-L-homocysteine + H(+)</text>
        <dbReference type="Rhea" id="RHEA:25325"/>
        <dbReference type="ChEBI" id="CHEBI:15378"/>
        <dbReference type="ChEBI" id="CHEBI:57856"/>
        <dbReference type="ChEBI" id="CHEBI:58641"/>
        <dbReference type="ChEBI" id="CHEBI:59789"/>
        <dbReference type="ChEBI" id="CHEBI:295975"/>
        <dbReference type="EC" id="2.1.1.103"/>
    </reaction>
    <physiologicalReaction direction="left-to-right" evidence="6">
        <dbReference type="Rhea" id="RHEA:25326"/>
    </physiologicalReaction>
</comment>
<name>A0A2B7XXA3_9EURO</name>
<accession>A0A2B7XXA3</accession>
<dbReference type="InterPro" id="IPR029063">
    <property type="entry name" value="SAM-dependent_MTases_sf"/>
</dbReference>
<comment type="catalytic activity">
    <reaction evidence="7">
        <text>phosphoethanolamine + S-adenosyl-L-methionine = N-methylethanolamine phosphate + S-adenosyl-L-homocysteine + H(+)</text>
        <dbReference type="Rhea" id="RHEA:20365"/>
        <dbReference type="ChEBI" id="CHEBI:15378"/>
        <dbReference type="ChEBI" id="CHEBI:57781"/>
        <dbReference type="ChEBI" id="CHEBI:57856"/>
        <dbReference type="ChEBI" id="CHEBI:58190"/>
        <dbReference type="ChEBI" id="CHEBI:59789"/>
        <dbReference type="EC" id="2.1.1.103"/>
    </reaction>
    <physiologicalReaction direction="left-to-right" evidence="7">
        <dbReference type="Rhea" id="RHEA:20366"/>
    </physiologicalReaction>
</comment>
<dbReference type="Gene3D" id="3.40.50.150">
    <property type="entry name" value="Vaccinia Virus protein VP39"/>
    <property type="match status" value="1"/>
</dbReference>
<evidence type="ECO:0000256" key="6">
    <source>
        <dbReference type="ARBA" id="ARBA00047619"/>
    </source>
</evidence>
<dbReference type="Pfam" id="PF13649">
    <property type="entry name" value="Methyltransf_25"/>
    <property type="match status" value="1"/>
</dbReference>
<evidence type="ECO:0000256" key="7">
    <source>
        <dbReference type="ARBA" id="ARBA00047622"/>
    </source>
</evidence>
<proteinExistence type="predicted"/>
<dbReference type="CDD" id="cd02440">
    <property type="entry name" value="AdoMet_MTases"/>
    <property type="match status" value="1"/>
</dbReference>
<dbReference type="EC" id="2.1.1.103" evidence="5"/>
<comment type="pathway">
    <text evidence="1">Phospholipid metabolism; phosphatidylcholine biosynthesis.</text>
</comment>
<evidence type="ECO:0000313" key="11">
    <source>
        <dbReference type="EMBL" id="PGH13117.1"/>
    </source>
</evidence>
<dbReference type="OrthoDB" id="540004at2759"/>
<evidence type="ECO:0000256" key="4">
    <source>
        <dbReference type="ARBA" id="ARBA00022679"/>
    </source>
</evidence>
<comment type="caution">
    <text evidence="11">The sequence shown here is derived from an EMBL/GenBank/DDBJ whole genome shotgun (WGS) entry which is preliminary data.</text>
</comment>
<evidence type="ECO:0000256" key="8">
    <source>
        <dbReference type="ARBA" id="ARBA00047841"/>
    </source>
</evidence>
<comment type="pathway">
    <text evidence="2">Lipid metabolism.</text>
</comment>
<evidence type="ECO:0000256" key="2">
    <source>
        <dbReference type="ARBA" id="ARBA00005189"/>
    </source>
</evidence>
<dbReference type="PANTHER" id="PTHR44307:SF2">
    <property type="entry name" value="PHOSPHOETHANOLAMINE METHYLTRANSFERASE ISOFORM X1"/>
    <property type="match status" value="1"/>
</dbReference>
<dbReference type="GO" id="GO:0000234">
    <property type="term" value="F:phosphoethanolamine N-methyltransferase activity"/>
    <property type="evidence" value="ECO:0007669"/>
    <property type="project" value="UniProtKB-EC"/>
</dbReference>
<dbReference type="GO" id="GO:0032259">
    <property type="term" value="P:methylation"/>
    <property type="evidence" value="ECO:0007669"/>
    <property type="project" value="UniProtKB-KW"/>
</dbReference>
<evidence type="ECO:0000313" key="12">
    <source>
        <dbReference type="Proteomes" id="UP000223968"/>
    </source>
</evidence>
<sequence>MAALSNNTGSDLDANRIPPTPGSATNDSKVANSANVKALVKSSYGDIAERYLEWSTSNPSPRLEYLQYLLERLPAPEQGNPKPRILELGCGAGVPATQHMVSKGFEVTANDLSSTQIQLARKRVTGGPGSVEFIHGDMMELDFPGGTFNGVMAFYSIFHVPRGEQEVLIRRISGWLKAGGYLLITLGATDGSSEGFQCEFLGEDMYYSCYSEKAYGKILAREGFEVSRMEVREEEEHGESVRFLWVLAKKEEIA</sequence>
<dbReference type="InterPro" id="IPR041698">
    <property type="entry name" value="Methyltransf_25"/>
</dbReference>
<protein>
    <recommendedName>
        <fullName evidence="5">phosphoethanolamine N-methyltransferase</fullName>
        <ecNumber evidence="5">2.1.1.103</ecNumber>
    </recommendedName>
</protein>
<dbReference type="PANTHER" id="PTHR44307">
    <property type="entry name" value="PHOSPHOETHANOLAMINE METHYLTRANSFERASE"/>
    <property type="match status" value="1"/>
</dbReference>
<keyword evidence="3" id="KW-0489">Methyltransferase</keyword>
<evidence type="ECO:0000256" key="5">
    <source>
        <dbReference type="ARBA" id="ARBA00035674"/>
    </source>
</evidence>
<dbReference type="EMBL" id="PDNB01000049">
    <property type="protein sequence ID" value="PGH13117.1"/>
    <property type="molecule type" value="Genomic_DNA"/>
</dbReference>
<feature type="region of interest" description="Disordered" evidence="9">
    <location>
        <begin position="1"/>
        <end position="29"/>
    </location>
</feature>
<dbReference type="STRING" id="1447875.A0A2B7XXA3"/>
<keyword evidence="4" id="KW-0808">Transferase</keyword>